<dbReference type="RefSeq" id="WP_022487844.1">
    <property type="nucleotide sequence ID" value="NZ_VULN01000020.1"/>
</dbReference>
<feature type="domain" description="HD/PDEase" evidence="8">
    <location>
        <begin position="29"/>
        <end position="146"/>
    </location>
</feature>
<comment type="subunit">
    <text evidence="4">Homodimer.</text>
</comment>
<evidence type="ECO:0000256" key="3">
    <source>
        <dbReference type="ARBA" id="ARBA00001941"/>
    </source>
</evidence>
<comment type="cofactor">
    <cofactor evidence="2">
        <name>Mn(2+)</name>
        <dbReference type="ChEBI" id="CHEBI:29035"/>
    </cofactor>
</comment>
<dbReference type="InterPro" id="IPR006674">
    <property type="entry name" value="HD_domain"/>
</dbReference>
<dbReference type="InterPro" id="IPR003607">
    <property type="entry name" value="HD/PDEase_dom"/>
</dbReference>
<dbReference type="GO" id="GO:0046872">
    <property type="term" value="F:metal ion binding"/>
    <property type="evidence" value="ECO:0007669"/>
    <property type="project" value="UniProtKB-KW"/>
</dbReference>
<dbReference type="InterPro" id="IPR039356">
    <property type="entry name" value="YfbR/HDDC2"/>
</dbReference>
<dbReference type="PANTHER" id="PTHR11845:SF13">
    <property type="entry name" value="5'-DEOXYNUCLEOTIDASE HDDC2"/>
    <property type="match status" value="1"/>
</dbReference>
<dbReference type="Gene3D" id="1.10.3210.10">
    <property type="entry name" value="Hypothetical protein af1432"/>
    <property type="match status" value="1"/>
</dbReference>
<name>A0A6N7W492_ACIFE</name>
<evidence type="ECO:0000256" key="2">
    <source>
        <dbReference type="ARBA" id="ARBA00001936"/>
    </source>
</evidence>
<dbReference type="OrthoDB" id="9796032at2"/>
<proteinExistence type="predicted"/>
<comment type="catalytic activity">
    <reaction evidence="1">
        <text>a 2'-deoxyribonucleoside 5'-phosphate + H2O = a 2'-deoxyribonucleoside + phosphate</text>
        <dbReference type="Rhea" id="RHEA:36167"/>
        <dbReference type="ChEBI" id="CHEBI:15377"/>
        <dbReference type="ChEBI" id="CHEBI:18274"/>
        <dbReference type="ChEBI" id="CHEBI:43474"/>
        <dbReference type="ChEBI" id="CHEBI:65317"/>
        <dbReference type="EC" id="3.1.3.89"/>
    </reaction>
</comment>
<sequence length="189" mass="22124">MSPETFLAILTRAGRLKTATRHCWTAPGRQESVADHSWRMALMALLLSHEPEFRELDLDRVIRMCLIHDLGEAFTGDIPTFAKGDRDRAAEQDCWDRWLAAFPEGNRQEWQALLEEMEAQETQEAKLYKALDKLEAVISHNESDRDTWLPLEYDLQFTYPEKAVQFSSWLKELKQAVDTWTREKIRENI</sequence>
<dbReference type="SUPFAM" id="SSF109604">
    <property type="entry name" value="HD-domain/PDEase-like"/>
    <property type="match status" value="1"/>
</dbReference>
<organism evidence="9 10">
    <name type="scientific">Acidaminococcus fermentans</name>
    <dbReference type="NCBI Taxonomy" id="905"/>
    <lineage>
        <taxon>Bacteria</taxon>
        <taxon>Bacillati</taxon>
        <taxon>Bacillota</taxon>
        <taxon>Negativicutes</taxon>
        <taxon>Acidaminococcales</taxon>
        <taxon>Acidaminococcaceae</taxon>
        <taxon>Acidaminococcus</taxon>
    </lineage>
</organism>
<comment type="cofactor">
    <cofactor evidence="3">
        <name>Co(2+)</name>
        <dbReference type="ChEBI" id="CHEBI:48828"/>
    </cofactor>
</comment>
<dbReference type="PANTHER" id="PTHR11845">
    <property type="entry name" value="5'-DEOXYNUCLEOTIDASE HDDC2"/>
    <property type="match status" value="1"/>
</dbReference>
<evidence type="ECO:0000256" key="4">
    <source>
        <dbReference type="ARBA" id="ARBA00011738"/>
    </source>
</evidence>
<dbReference type="GO" id="GO:0002953">
    <property type="term" value="F:5'-deoxynucleotidase activity"/>
    <property type="evidence" value="ECO:0007669"/>
    <property type="project" value="UniProtKB-EC"/>
</dbReference>
<dbReference type="EMBL" id="VULN01000020">
    <property type="protein sequence ID" value="MSS83036.1"/>
    <property type="molecule type" value="Genomic_DNA"/>
</dbReference>
<evidence type="ECO:0000256" key="5">
    <source>
        <dbReference type="ARBA" id="ARBA00012964"/>
    </source>
</evidence>
<dbReference type="Proteomes" id="UP000441455">
    <property type="component" value="Unassembled WGS sequence"/>
</dbReference>
<evidence type="ECO:0000256" key="7">
    <source>
        <dbReference type="ARBA" id="ARBA00022801"/>
    </source>
</evidence>
<dbReference type="GO" id="GO:0005737">
    <property type="term" value="C:cytoplasm"/>
    <property type="evidence" value="ECO:0007669"/>
    <property type="project" value="TreeGrafter"/>
</dbReference>
<comment type="caution">
    <text evidence="9">The sequence shown here is derived from an EMBL/GenBank/DDBJ whole genome shotgun (WGS) entry which is preliminary data.</text>
</comment>
<dbReference type="SMART" id="SM00471">
    <property type="entry name" value="HDc"/>
    <property type="match status" value="1"/>
</dbReference>
<keyword evidence="7" id="KW-0378">Hydrolase</keyword>
<evidence type="ECO:0000313" key="10">
    <source>
        <dbReference type="Proteomes" id="UP000441455"/>
    </source>
</evidence>
<gene>
    <name evidence="9" type="ORF">FX155_10610</name>
</gene>
<dbReference type="EC" id="3.1.3.89" evidence="5"/>
<evidence type="ECO:0000256" key="6">
    <source>
        <dbReference type="ARBA" id="ARBA00022723"/>
    </source>
</evidence>
<keyword evidence="6" id="KW-0479">Metal-binding</keyword>
<dbReference type="AlphaFoldDB" id="A0A6N7W492"/>
<dbReference type="Pfam" id="PF13023">
    <property type="entry name" value="HD_3"/>
    <property type="match status" value="1"/>
</dbReference>
<accession>A0A6N7W492</accession>
<reference evidence="9 10" key="1">
    <citation type="submission" date="2019-08" db="EMBL/GenBank/DDBJ databases">
        <title>In-depth cultivation of the pig gut microbiome towards novel bacterial diversity and tailored functional studies.</title>
        <authorList>
            <person name="Wylensek D."/>
            <person name="Hitch T.C.A."/>
            <person name="Clavel T."/>
        </authorList>
    </citation>
    <scope>NUCLEOTIDE SEQUENCE [LARGE SCALE GENOMIC DNA]</scope>
    <source>
        <strain evidence="9 10">WCA-389-WT-5B</strain>
    </source>
</reference>
<protein>
    <recommendedName>
        <fullName evidence="5">5'-deoxynucleotidase</fullName>
        <ecNumber evidence="5">3.1.3.89</ecNumber>
    </recommendedName>
</protein>
<dbReference type="CDD" id="cd00077">
    <property type="entry name" value="HDc"/>
    <property type="match status" value="1"/>
</dbReference>
<evidence type="ECO:0000259" key="8">
    <source>
        <dbReference type="SMART" id="SM00471"/>
    </source>
</evidence>
<evidence type="ECO:0000313" key="9">
    <source>
        <dbReference type="EMBL" id="MSS83036.1"/>
    </source>
</evidence>
<evidence type="ECO:0000256" key="1">
    <source>
        <dbReference type="ARBA" id="ARBA00001638"/>
    </source>
</evidence>